<organism evidence="2 3">
    <name type="scientific">Ehrlichia ruminantium</name>
    <name type="common">heartwater rickettsia</name>
    <name type="synonym">Cowdria ruminantium</name>
    <dbReference type="NCBI Taxonomy" id="779"/>
    <lineage>
        <taxon>Bacteria</taxon>
        <taxon>Pseudomonadati</taxon>
        <taxon>Pseudomonadota</taxon>
        <taxon>Alphaproteobacteria</taxon>
        <taxon>Rickettsiales</taxon>
        <taxon>Anaplasmataceae</taxon>
        <taxon>Ehrlichia</taxon>
    </lineage>
</organism>
<name>A0AAE6Q8R4_EHRRU</name>
<dbReference type="PROSITE" id="PS51257">
    <property type="entry name" value="PROKAR_LIPOPROTEIN"/>
    <property type="match status" value="1"/>
</dbReference>
<dbReference type="Proteomes" id="UP000422822">
    <property type="component" value="Chromosome"/>
</dbReference>
<keyword evidence="1" id="KW-0472">Membrane</keyword>
<keyword evidence="1" id="KW-1133">Transmembrane helix</keyword>
<proteinExistence type="predicted"/>
<dbReference type="EMBL" id="CP033455">
    <property type="protein sequence ID" value="QGR03242.1"/>
    <property type="molecule type" value="Genomic_DNA"/>
</dbReference>
<evidence type="ECO:0000256" key="1">
    <source>
        <dbReference type="SAM" id="Phobius"/>
    </source>
</evidence>
<evidence type="ECO:0000313" key="3">
    <source>
        <dbReference type="Proteomes" id="UP000422822"/>
    </source>
</evidence>
<feature type="transmembrane region" description="Helical" evidence="1">
    <location>
        <begin position="16"/>
        <end position="38"/>
    </location>
</feature>
<protein>
    <submittedName>
        <fullName evidence="2">Uncharacterized protein</fullName>
    </submittedName>
</protein>
<keyword evidence="1" id="KW-0812">Transmembrane</keyword>
<evidence type="ECO:0000313" key="2">
    <source>
        <dbReference type="EMBL" id="QGR03242.1"/>
    </source>
</evidence>
<gene>
    <name evidence="2" type="ORF">EDL80_01330</name>
</gene>
<reference evidence="2 3" key="1">
    <citation type="submission" date="2018-10" db="EMBL/GenBank/DDBJ databases">
        <title>Propagation and draft genome sequences of three atypical Erhlichia ruminantium isolates.</title>
        <authorList>
            <person name="Liebenberg J."/>
            <person name="Steyn H."/>
            <person name="Josemans A."/>
            <person name="Zweygarth E."/>
        </authorList>
    </citation>
    <scope>NUCLEOTIDE SEQUENCE [LARGE SCALE GENOMIC DNA]</scope>
    <source>
        <strain evidence="2 3">Omatjenne</strain>
    </source>
</reference>
<accession>A0AAE6Q8R4</accession>
<dbReference type="AlphaFoldDB" id="A0AAE6Q8R4"/>
<keyword evidence="3" id="KW-1185">Reference proteome</keyword>
<sequence length="323" mass="37000">MSLLLTKDKEMHPSNIALAFLLGCIIYGILVALITVLIRHIIFSKTKNQVTSSKNIPGLSENDLSQMFDSANTKLHKLDSLYSKVNILVDKSTIDETRIESTYDEQKIQSLDHYLTKQHIEYLNKSRNDNDPDNHSRAILGASLHSIFLTEFLDKDKVPNMPLIHHMINYIYSSSYINLLSDIINQAIPIKEKHPIKEIHTSKPAITLQYYSRTQEEFAVDIEFDQKIIRKDRAYMPYSFTGHIHFSISQLKDTPEVLQYSQGEVLIHSNNVLDNVELWGHKSMLKFTIPSFTVNAHSAQQTVNIPVFDTITNSKETEVRAIT</sequence>